<reference evidence="3" key="1">
    <citation type="journal article" date="2019" name="Int. J. Syst. Evol. Microbiol.">
        <title>The Global Catalogue of Microorganisms (GCM) 10K type strain sequencing project: providing services to taxonomists for standard genome sequencing and annotation.</title>
        <authorList>
            <consortium name="The Broad Institute Genomics Platform"/>
            <consortium name="The Broad Institute Genome Sequencing Center for Infectious Disease"/>
            <person name="Wu L."/>
            <person name="Ma J."/>
        </authorList>
    </citation>
    <scope>NUCLEOTIDE SEQUENCE [LARGE SCALE GENOMIC DNA]</scope>
    <source>
        <strain evidence="3">KCTC 62164</strain>
    </source>
</reference>
<keyword evidence="3" id="KW-1185">Reference proteome</keyword>
<feature type="domain" description="Peptidase S9 prolyl oligopeptidase catalytic" evidence="1">
    <location>
        <begin position="45"/>
        <end position="111"/>
    </location>
</feature>
<evidence type="ECO:0000313" key="3">
    <source>
        <dbReference type="Proteomes" id="UP001595444"/>
    </source>
</evidence>
<accession>A0ABV7D3J7</accession>
<evidence type="ECO:0000259" key="1">
    <source>
        <dbReference type="Pfam" id="PF00326"/>
    </source>
</evidence>
<keyword evidence="2" id="KW-0378">Hydrolase</keyword>
<organism evidence="2 3">
    <name type="scientific">Kordiimonas pumila</name>
    <dbReference type="NCBI Taxonomy" id="2161677"/>
    <lineage>
        <taxon>Bacteria</taxon>
        <taxon>Pseudomonadati</taxon>
        <taxon>Pseudomonadota</taxon>
        <taxon>Alphaproteobacteria</taxon>
        <taxon>Kordiimonadales</taxon>
        <taxon>Kordiimonadaceae</taxon>
        <taxon>Kordiimonas</taxon>
    </lineage>
</organism>
<dbReference type="SUPFAM" id="SSF53474">
    <property type="entry name" value="alpha/beta-Hydrolases"/>
    <property type="match status" value="1"/>
</dbReference>
<dbReference type="InterPro" id="IPR029058">
    <property type="entry name" value="AB_hydrolase_fold"/>
</dbReference>
<dbReference type="Proteomes" id="UP001595444">
    <property type="component" value="Unassembled WGS sequence"/>
</dbReference>
<sequence length="121" mass="13312">MASTARHIDAADRHRIAARVDMRESFAQTDEVVVSGIVDRIGTSDAPPFFILHAEDDDVVPVENALLLRAALKAQNIRVETHLFTNGGHGFGLRKAVGKPVGEWLDLFLNWAQTTGFANLY</sequence>
<dbReference type="Pfam" id="PF00326">
    <property type="entry name" value="Peptidase_S9"/>
    <property type="match status" value="1"/>
</dbReference>
<evidence type="ECO:0000313" key="2">
    <source>
        <dbReference type="EMBL" id="MFC3051609.1"/>
    </source>
</evidence>
<dbReference type="InterPro" id="IPR001375">
    <property type="entry name" value="Peptidase_S9_cat"/>
</dbReference>
<dbReference type="EC" id="3.4.-.-" evidence="2"/>
<dbReference type="GO" id="GO:0016787">
    <property type="term" value="F:hydrolase activity"/>
    <property type="evidence" value="ECO:0007669"/>
    <property type="project" value="UniProtKB-KW"/>
</dbReference>
<gene>
    <name evidence="2" type="ORF">ACFOKA_06825</name>
</gene>
<comment type="caution">
    <text evidence="2">The sequence shown here is derived from an EMBL/GenBank/DDBJ whole genome shotgun (WGS) entry which is preliminary data.</text>
</comment>
<dbReference type="RefSeq" id="WP_228073825.1">
    <property type="nucleotide sequence ID" value="NZ_CP061205.1"/>
</dbReference>
<dbReference type="EMBL" id="JBHRSL010000004">
    <property type="protein sequence ID" value="MFC3051609.1"/>
    <property type="molecule type" value="Genomic_DNA"/>
</dbReference>
<dbReference type="Gene3D" id="3.40.50.1820">
    <property type="entry name" value="alpha/beta hydrolase"/>
    <property type="match status" value="1"/>
</dbReference>
<protein>
    <submittedName>
        <fullName evidence="2">Alpha/beta hydrolase family protein</fullName>
        <ecNumber evidence="2">3.4.-.-</ecNumber>
    </submittedName>
</protein>
<proteinExistence type="predicted"/>
<name>A0ABV7D3J7_9PROT</name>